<evidence type="ECO:0000313" key="1">
    <source>
        <dbReference type="EMBL" id="BCB27841.1"/>
    </source>
</evidence>
<proteinExistence type="predicted"/>
<dbReference type="EMBL" id="AP022853">
    <property type="protein sequence ID" value="BCB27841.1"/>
    <property type="molecule type" value="Genomic_DNA"/>
</dbReference>
<evidence type="ECO:0008006" key="3">
    <source>
        <dbReference type="Google" id="ProtNLM"/>
    </source>
</evidence>
<organism evidence="1 2">
    <name type="scientific">Sulfurimicrobium lacus</name>
    <dbReference type="NCBI Taxonomy" id="2715678"/>
    <lineage>
        <taxon>Bacteria</taxon>
        <taxon>Pseudomonadati</taxon>
        <taxon>Pseudomonadota</taxon>
        <taxon>Betaproteobacteria</taxon>
        <taxon>Nitrosomonadales</taxon>
        <taxon>Sulfuricellaceae</taxon>
        <taxon>Sulfurimicrobium</taxon>
    </lineage>
</organism>
<keyword evidence="2" id="KW-1185">Reference proteome</keyword>
<dbReference type="AlphaFoldDB" id="A0A6F8VFB0"/>
<evidence type="ECO:0000313" key="2">
    <source>
        <dbReference type="Proteomes" id="UP000502260"/>
    </source>
</evidence>
<sequence>MLRKLAGNGLFLLLLVLGGCVVYDPYPGYYYDYPQYSPRYHYWGPPMEFRYHHHRGGWHDGLNQEDGALKLPFRLGFQDEPLMCPDPGSRTLPTG</sequence>
<gene>
    <name evidence="1" type="ORF">SKTS_27270</name>
</gene>
<name>A0A6F8VFB0_9PROT</name>
<protein>
    <recommendedName>
        <fullName evidence="3">Lipoprotein</fullName>
    </recommendedName>
</protein>
<dbReference type="RefSeq" id="WP_173058507.1">
    <property type="nucleotide sequence ID" value="NZ_AP022853.1"/>
</dbReference>
<dbReference type="Proteomes" id="UP000502260">
    <property type="component" value="Chromosome"/>
</dbReference>
<dbReference type="KEGG" id="slac:SKTS_27270"/>
<reference evidence="2" key="1">
    <citation type="submission" date="2020-03" db="EMBL/GenBank/DDBJ databases">
        <title>Complete genome sequence of sulfur-oxidizing bacterium skT11.</title>
        <authorList>
            <person name="Kanda M."/>
            <person name="Kojima H."/>
            <person name="Fukui M."/>
        </authorList>
    </citation>
    <scope>NUCLEOTIDE SEQUENCE [LARGE SCALE GENOMIC DNA]</scope>
    <source>
        <strain evidence="2">skT11</strain>
    </source>
</reference>
<accession>A0A6F8VFB0</accession>
<dbReference type="PROSITE" id="PS51257">
    <property type="entry name" value="PROKAR_LIPOPROTEIN"/>
    <property type="match status" value="1"/>
</dbReference>